<evidence type="ECO:0000256" key="6">
    <source>
        <dbReference type="RuleBase" id="RU363032"/>
    </source>
</evidence>
<feature type="transmembrane region" description="Helical" evidence="6">
    <location>
        <begin position="188"/>
        <end position="212"/>
    </location>
</feature>
<dbReference type="EMBL" id="JBHUCX010000092">
    <property type="protein sequence ID" value="MFD1677550.1"/>
    <property type="molecule type" value="Genomic_DNA"/>
</dbReference>
<evidence type="ECO:0000256" key="2">
    <source>
        <dbReference type="ARBA" id="ARBA00022448"/>
    </source>
</evidence>
<reference evidence="9" key="1">
    <citation type="journal article" date="2019" name="Int. J. Syst. Evol. Microbiol.">
        <title>The Global Catalogue of Microorganisms (GCM) 10K type strain sequencing project: providing services to taxonomists for standard genome sequencing and annotation.</title>
        <authorList>
            <consortium name="The Broad Institute Genomics Platform"/>
            <consortium name="The Broad Institute Genome Sequencing Center for Infectious Disease"/>
            <person name="Wu L."/>
            <person name="Ma J."/>
        </authorList>
    </citation>
    <scope>NUCLEOTIDE SEQUENCE [LARGE SCALE GENOMIC DNA]</scope>
    <source>
        <strain evidence="9">CGMCC 1.12286</strain>
    </source>
</reference>
<dbReference type="SUPFAM" id="SSF161098">
    <property type="entry name" value="MetI-like"/>
    <property type="match status" value="1"/>
</dbReference>
<evidence type="ECO:0000256" key="4">
    <source>
        <dbReference type="ARBA" id="ARBA00022989"/>
    </source>
</evidence>
<feature type="domain" description="ABC transmembrane type-1" evidence="7">
    <location>
        <begin position="101"/>
        <end position="312"/>
    </location>
</feature>
<evidence type="ECO:0000313" key="9">
    <source>
        <dbReference type="Proteomes" id="UP001597079"/>
    </source>
</evidence>
<feature type="transmembrane region" description="Helical" evidence="6">
    <location>
        <begin position="293"/>
        <end position="312"/>
    </location>
</feature>
<proteinExistence type="inferred from homology"/>
<dbReference type="Pfam" id="PF00528">
    <property type="entry name" value="BPD_transp_1"/>
    <property type="match status" value="1"/>
</dbReference>
<dbReference type="PROSITE" id="PS50928">
    <property type="entry name" value="ABC_TM1"/>
    <property type="match status" value="1"/>
</dbReference>
<evidence type="ECO:0000313" key="8">
    <source>
        <dbReference type="EMBL" id="MFD1677550.1"/>
    </source>
</evidence>
<evidence type="ECO:0000259" key="7">
    <source>
        <dbReference type="PROSITE" id="PS50928"/>
    </source>
</evidence>
<accession>A0ABW4JNZ4</accession>
<comment type="subcellular location">
    <subcellularLocation>
        <location evidence="6">Cell membrane</location>
        <topology evidence="6">Multi-pass membrane protein</topology>
    </subcellularLocation>
    <subcellularLocation>
        <location evidence="1">Membrane</location>
        <topology evidence="1">Multi-pass membrane protein</topology>
    </subcellularLocation>
</comment>
<dbReference type="CDD" id="cd06261">
    <property type="entry name" value="TM_PBP2"/>
    <property type="match status" value="1"/>
</dbReference>
<feature type="transmembrane region" description="Helical" evidence="6">
    <location>
        <begin position="248"/>
        <end position="273"/>
    </location>
</feature>
<feature type="transmembrane region" description="Helical" evidence="6">
    <location>
        <begin position="148"/>
        <end position="168"/>
    </location>
</feature>
<keyword evidence="4 6" id="KW-1133">Transmembrane helix</keyword>
<dbReference type="PANTHER" id="PTHR43376">
    <property type="entry name" value="OLIGOPEPTIDE TRANSPORT SYSTEM PERMEASE PROTEIN"/>
    <property type="match status" value="1"/>
</dbReference>
<dbReference type="PANTHER" id="PTHR43376:SF1">
    <property type="entry name" value="OLIGOPEPTIDE TRANSPORT SYSTEM PERMEASE PROTEIN"/>
    <property type="match status" value="1"/>
</dbReference>
<dbReference type="RefSeq" id="WP_377945439.1">
    <property type="nucleotide sequence ID" value="NZ_JBHUCX010000092.1"/>
</dbReference>
<evidence type="ECO:0000256" key="5">
    <source>
        <dbReference type="ARBA" id="ARBA00023136"/>
    </source>
</evidence>
<gene>
    <name evidence="8" type="ORF">ACFSB2_23085</name>
</gene>
<comment type="similarity">
    <text evidence="6">Belongs to the binding-protein-dependent transport system permease family.</text>
</comment>
<dbReference type="Gene3D" id="1.10.3720.10">
    <property type="entry name" value="MetI-like"/>
    <property type="match status" value="1"/>
</dbReference>
<dbReference type="Proteomes" id="UP001597079">
    <property type="component" value="Unassembled WGS sequence"/>
</dbReference>
<comment type="caution">
    <text evidence="8">The sequence shown here is derived from an EMBL/GenBank/DDBJ whole genome shotgun (WGS) entry which is preliminary data.</text>
</comment>
<feature type="transmembrane region" description="Helical" evidence="6">
    <location>
        <begin position="103"/>
        <end position="127"/>
    </location>
</feature>
<keyword evidence="2 6" id="KW-0813">Transport</keyword>
<evidence type="ECO:0000256" key="3">
    <source>
        <dbReference type="ARBA" id="ARBA00022692"/>
    </source>
</evidence>
<sequence length="325" mass="35908">MKWLKRILMALATTFVVASLTFFLVRLMPGSPVQVMYIQLIQKGIPASQAMNQVRQILNVIPNQPLWQQYILWLGQIIHGNMGQSIQQTGVPVTELIFNALPWTLITVAIGLLISFFIGVVFGVLSASWRNKWTSSVIDNIGSVAHAIPQFVTAVALLYIFTVIFHWFPSSGAYSIDVVPGLSGPFILSFLYHMVLPVFTYVLTGFGSWTLLMKSSTVTVLKEDFMMAARLRGLPQDKLMGYLGWNSILPLFTSFMLSLGAMFGGSIFIEGTYAFPGIGNLLATAINTRDYPVMQGCFILTTATIIVANLLADFAYSKLDPRITA</sequence>
<feature type="transmembrane region" description="Helical" evidence="6">
    <location>
        <begin position="7"/>
        <end position="28"/>
    </location>
</feature>
<dbReference type="InterPro" id="IPR000515">
    <property type="entry name" value="MetI-like"/>
</dbReference>
<protein>
    <submittedName>
        <fullName evidence="8">ABC transporter permease</fullName>
    </submittedName>
</protein>
<organism evidence="8 9">
    <name type="scientific">Alicyclobacillus fodiniaquatilis</name>
    <dbReference type="NCBI Taxonomy" id="1661150"/>
    <lineage>
        <taxon>Bacteria</taxon>
        <taxon>Bacillati</taxon>
        <taxon>Bacillota</taxon>
        <taxon>Bacilli</taxon>
        <taxon>Bacillales</taxon>
        <taxon>Alicyclobacillaceae</taxon>
        <taxon>Alicyclobacillus</taxon>
    </lineage>
</organism>
<evidence type="ECO:0000256" key="1">
    <source>
        <dbReference type="ARBA" id="ARBA00004141"/>
    </source>
</evidence>
<keyword evidence="3 6" id="KW-0812">Transmembrane</keyword>
<name>A0ABW4JNZ4_9BACL</name>
<keyword evidence="9" id="KW-1185">Reference proteome</keyword>
<dbReference type="InterPro" id="IPR035906">
    <property type="entry name" value="MetI-like_sf"/>
</dbReference>
<keyword evidence="5 6" id="KW-0472">Membrane</keyword>